<keyword evidence="5" id="KW-1185">Reference proteome</keyword>
<dbReference type="InterPro" id="IPR050832">
    <property type="entry name" value="Bact_Acetyltransf"/>
</dbReference>
<dbReference type="GO" id="GO:0016746">
    <property type="term" value="F:acyltransferase activity"/>
    <property type="evidence" value="ECO:0007669"/>
    <property type="project" value="UniProtKB-KW"/>
</dbReference>
<dbReference type="EC" id="2.3.-.-" evidence="4"/>
<dbReference type="Gene3D" id="3.40.630.30">
    <property type="match status" value="1"/>
</dbReference>
<comment type="caution">
    <text evidence="4">The sequence shown here is derived from an EMBL/GenBank/DDBJ whole genome shotgun (WGS) entry which is preliminary data.</text>
</comment>
<evidence type="ECO:0000313" key="5">
    <source>
        <dbReference type="Proteomes" id="UP001589789"/>
    </source>
</evidence>
<dbReference type="Proteomes" id="UP001589789">
    <property type="component" value="Unassembled WGS sequence"/>
</dbReference>
<dbReference type="PROSITE" id="PS51186">
    <property type="entry name" value="GNAT"/>
    <property type="match status" value="1"/>
</dbReference>
<evidence type="ECO:0000313" key="4">
    <source>
        <dbReference type="EMBL" id="MFC0384054.1"/>
    </source>
</evidence>
<evidence type="ECO:0000256" key="2">
    <source>
        <dbReference type="ARBA" id="ARBA00023315"/>
    </source>
</evidence>
<keyword evidence="2 4" id="KW-0012">Acyltransferase</keyword>
<sequence>MIQIRRARPDDAAAVGAIHRIAWQDTYPGILPDAYLAGLDQRRIGAGYLRSMLARGGGEALFVACAPDGAAVGFASAGRARRTGIAEGEIETLYILPDWQDQGIGRRLMRAAAAHLSVIGCRSAMLWVLSANGAGWFYRRLGGRLVGRERISVGGQAVEQTAIRWDPISLLLDATAASRDGSFPGESKGEG</sequence>
<dbReference type="Pfam" id="PF13508">
    <property type="entry name" value="Acetyltransf_7"/>
    <property type="match status" value="1"/>
</dbReference>
<accession>A0ABV6IKC4</accession>
<dbReference type="PANTHER" id="PTHR43877">
    <property type="entry name" value="AMINOALKYLPHOSPHONATE N-ACETYLTRANSFERASE-RELATED-RELATED"/>
    <property type="match status" value="1"/>
</dbReference>
<proteinExistence type="predicted"/>
<dbReference type="CDD" id="cd04301">
    <property type="entry name" value="NAT_SF"/>
    <property type="match status" value="1"/>
</dbReference>
<dbReference type="RefSeq" id="WP_377048071.1">
    <property type="nucleotide sequence ID" value="NZ_JBHLVZ010000001.1"/>
</dbReference>
<evidence type="ECO:0000256" key="1">
    <source>
        <dbReference type="ARBA" id="ARBA00022679"/>
    </source>
</evidence>
<organism evidence="4 5">
    <name type="scientific">Muricoccus vinaceus</name>
    <dbReference type="NCBI Taxonomy" id="424704"/>
    <lineage>
        <taxon>Bacteria</taxon>
        <taxon>Pseudomonadati</taxon>
        <taxon>Pseudomonadota</taxon>
        <taxon>Alphaproteobacteria</taxon>
        <taxon>Acetobacterales</taxon>
        <taxon>Roseomonadaceae</taxon>
        <taxon>Muricoccus</taxon>
    </lineage>
</organism>
<keyword evidence="1 4" id="KW-0808">Transferase</keyword>
<dbReference type="InterPro" id="IPR016181">
    <property type="entry name" value="Acyl_CoA_acyltransferase"/>
</dbReference>
<dbReference type="InterPro" id="IPR000182">
    <property type="entry name" value="GNAT_dom"/>
</dbReference>
<dbReference type="EMBL" id="JBHLVZ010000001">
    <property type="protein sequence ID" value="MFC0384054.1"/>
    <property type="molecule type" value="Genomic_DNA"/>
</dbReference>
<reference evidence="4 5" key="1">
    <citation type="submission" date="2024-09" db="EMBL/GenBank/DDBJ databases">
        <authorList>
            <person name="Sun Q."/>
            <person name="Mori K."/>
        </authorList>
    </citation>
    <scope>NUCLEOTIDE SEQUENCE [LARGE SCALE GENOMIC DNA]</scope>
    <source>
        <strain evidence="4 5">CCM 7468</strain>
    </source>
</reference>
<evidence type="ECO:0000259" key="3">
    <source>
        <dbReference type="PROSITE" id="PS51186"/>
    </source>
</evidence>
<dbReference type="SUPFAM" id="SSF55729">
    <property type="entry name" value="Acyl-CoA N-acyltransferases (Nat)"/>
    <property type="match status" value="1"/>
</dbReference>
<protein>
    <submittedName>
        <fullName evidence="4">GNAT family N-acetyltransferase</fullName>
        <ecNumber evidence="4">2.3.-.-</ecNumber>
    </submittedName>
</protein>
<gene>
    <name evidence="4" type="ORF">ACFFIC_00630</name>
</gene>
<name>A0ABV6IKC4_9PROT</name>
<feature type="domain" description="N-acetyltransferase" evidence="3">
    <location>
        <begin position="2"/>
        <end position="175"/>
    </location>
</feature>